<dbReference type="OrthoDB" id="793940at2"/>
<feature type="domain" description="VOC" evidence="1">
    <location>
        <begin position="1"/>
        <end position="126"/>
    </location>
</feature>
<dbReference type="AlphaFoldDB" id="A0A2T0X9Y7"/>
<dbReference type="RefSeq" id="WP_106160052.1">
    <property type="nucleotide sequence ID" value="NZ_PVTT01000001.1"/>
</dbReference>
<reference evidence="2 3" key="1">
    <citation type="submission" date="2018-03" db="EMBL/GenBank/DDBJ databases">
        <title>Genomic Encyclopedia of Archaeal and Bacterial Type Strains, Phase II (KMG-II): from individual species to whole genera.</title>
        <authorList>
            <person name="Goeker M."/>
        </authorList>
    </citation>
    <scope>NUCLEOTIDE SEQUENCE [LARGE SCALE GENOMIC DNA]</scope>
    <source>
        <strain evidence="2 3">DSM 29318</strain>
    </source>
</reference>
<dbReference type="SUPFAM" id="SSF54593">
    <property type="entry name" value="Glyoxalase/Bleomycin resistance protein/Dihydroxybiphenyl dioxygenase"/>
    <property type="match status" value="1"/>
</dbReference>
<dbReference type="Gene3D" id="3.10.180.10">
    <property type="entry name" value="2,3-Dihydroxybiphenyl 1,2-Dioxygenase, domain 1"/>
    <property type="match status" value="1"/>
</dbReference>
<keyword evidence="3" id="KW-1185">Reference proteome</keyword>
<accession>A0A2T0X9Y7</accession>
<dbReference type="EMBL" id="PVTT01000001">
    <property type="protein sequence ID" value="PRY95704.1"/>
    <property type="molecule type" value="Genomic_DNA"/>
</dbReference>
<name>A0A2T0X9Y7_9RHOB</name>
<dbReference type="PANTHER" id="PTHR39434">
    <property type="match status" value="1"/>
</dbReference>
<dbReference type="InterPro" id="IPR029068">
    <property type="entry name" value="Glyas_Bleomycin-R_OHBP_Dase"/>
</dbReference>
<evidence type="ECO:0000259" key="1">
    <source>
        <dbReference type="PROSITE" id="PS51819"/>
    </source>
</evidence>
<dbReference type="InterPro" id="IPR037523">
    <property type="entry name" value="VOC_core"/>
</dbReference>
<dbReference type="Proteomes" id="UP000238801">
    <property type="component" value="Unassembled WGS sequence"/>
</dbReference>
<dbReference type="InterPro" id="IPR004360">
    <property type="entry name" value="Glyas_Fos-R_dOase_dom"/>
</dbReference>
<protein>
    <recommendedName>
        <fullName evidence="1">VOC domain-containing protein</fullName>
    </recommendedName>
</protein>
<organism evidence="2 3">
    <name type="scientific">Hasllibacter halocynthiae</name>
    <dbReference type="NCBI Taxonomy" id="595589"/>
    <lineage>
        <taxon>Bacteria</taxon>
        <taxon>Pseudomonadati</taxon>
        <taxon>Pseudomonadota</taxon>
        <taxon>Alphaproteobacteria</taxon>
        <taxon>Rhodobacterales</taxon>
        <taxon>Roseobacteraceae</taxon>
        <taxon>Hasllibacter</taxon>
    </lineage>
</organism>
<gene>
    <name evidence="2" type="ORF">BCF33_1328</name>
</gene>
<dbReference type="PROSITE" id="PS51819">
    <property type="entry name" value="VOC"/>
    <property type="match status" value="1"/>
</dbReference>
<dbReference type="PANTHER" id="PTHR39434:SF1">
    <property type="entry name" value="VOC DOMAIN-CONTAINING PROTEIN"/>
    <property type="match status" value="1"/>
</dbReference>
<comment type="caution">
    <text evidence="2">The sequence shown here is derived from an EMBL/GenBank/DDBJ whole genome shotgun (WGS) entry which is preliminary data.</text>
</comment>
<dbReference type="Pfam" id="PF00903">
    <property type="entry name" value="Glyoxalase"/>
    <property type="match status" value="1"/>
</dbReference>
<sequence length="135" mass="14521">MTFHLALNVDDLGAARAFYGCVLGCAEGRSAASWVDFDFFGHQISLHLGPVAETRETGRVGEHMVPMPHFGAILDAATFAAAEARLHEADTPFVIEPVTRFPGEPGEQRIMFLRDPAGNALEFKCFPDGAGVFAA</sequence>
<proteinExistence type="predicted"/>
<evidence type="ECO:0000313" key="2">
    <source>
        <dbReference type="EMBL" id="PRY95704.1"/>
    </source>
</evidence>
<evidence type="ECO:0000313" key="3">
    <source>
        <dbReference type="Proteomes" id="UP000238801"/>
    </source>
</evidence>